<dbReference type="InParanoid" id="W3XKZ8"/>
<feature type="region of interest" description="Disordered" evidence="7">
    <location>
        <begin position="41"/>
        <end position="74"/>
    </location>
</feature>
<dbReference type="GO" id="GO:0046872">
    <property type="term" value="F:metal ion binding"/>
    <property type="evidence" value="ECO:0007669"/>
    <property type="project" value="UniProtKB-KW"/>
</dbReference>
<dbReference type="Gene3D" id="3.60.130.10">
    <property type="entry name" value="Clavaminate synthase-like"/>
    <property type="match status" value="1"/>
</dbReference>
<reference evidence="10" key="1">
    <citation type="journal article" date="2015" name="BMC Genomics">
        <title>Genomic and transcriptomic analysis of the endophytic fungus Pestalotiopsis fici reveals its lifestyle and high potential for synthesis of natural products.</title>
        <authorList>
            <person name="Wang X."/>
            <person name="Zhang X."/>
            <person name="Liu L."/>
            <person name="Xiang M."/>
            <person name="Wang W."/>
            <person name="Sun X."/>
            <person name="Che Y."/>
            <person name="Guo L."/>
            <person name="Liu G."/>
            <person name="Guo L."/>
            <person name="Wang C."/>
            <person name="Yin W.B."/>
            <person name="Stadler M."/>
            <person name="Zhang X."/>
            <person name="Liu X."/>
        </authorList>
    </citation>
    <scope>NUCLEOTIDE SEQUENCE [LARGE SCALE GENOMIC DNA]</scope>
    <source>
        <strain evidence="10">W106-1 / CGMCC3.15140</strain>
    </source>
</reference>
<dbReference type="OMA" id="MPYFEYK"/>
<feature type="region of interest" description="Disordered" evidence="7">
    <location>
        <begin position="475"/>
        <end position="495"/>
    </location>
</feature>
<dbReference type="GO" id="GO:0045329">
    <property type="term" value="P:carnitine biosynthetic process"/>
    <property type="evidence" value="ECO:0007669"/>
    <property type="project" value="TreeGrafter"/>
</dbReference>
<comment type="cofactor">
    <cofactor evidence="1">
        <name>Fe(2+)</name>
        <dbReference type="ChEBI" id="CHEBI:29033"/>
    </cofactor>
</comment>
<dbReference type="eggNOG" id="KOG3889">
    <property type="taxonomic scope" value="Eukaryota"/>
</dbReference>
<evidence type="ECO:0000259" key="8">
    <source>
        <dbReference type="Pfam" id="PF02668"/>
    </source>
</evidence>
<dbReference type="InterPro" id="IPR042098">
    <property type="entry name" value="TauD-like_sf"/>
</dbReference>
<evidence type="ECO:0000256" key="3">
    <source>
        <dbReference type="ARBA" id="ARBA00022723"/>
    </source>
</evidence>
<keyword evidence="3" id="KW-0479">Metal-binding</keyword>
<comment type="similarity">
    <text evidence="2">Belongs to the gamma-BBH/TMLD family.</text>
</comment>
<keyword evidence="5" id="KW-0560">Oxidoreductase</keyword>
<dbReference type="InterPro" id="IPR038492">
    <property type="entry name" value="GBBH-like_N_sf"/>
</dbReference>
<dbReference type="GeneID" id="19269185"/>
<evidence type="ECO:0000256" key="2">
    <source>
        <dbReference type="ARBA" id="ARBA00008654"/>
    </source>
</evidence>
<evidence type="ECO:0000256" key="1">
    <source>
        <dbReference type="ARBA" id="ARBA00001954"/>
    </source>
</evidence>
<dbReference type="Proteomes" id="UP000030651">
    <property type="component" value="Unassembled WGS sequence"/>
</dbReference>
<dbReference type="EMBL" id="KI912110">
    <property type="protein sequence ID" value="ETS86147.1"/>
    <property type="molecule type" value="Genomic_DNA"/>
</dbReference>
<dbReference type="RefSeq" id="XP_007830944.1">
    <property type="nucleotide sequence ID" value="XM_007832753.1"/>
</dbReference>
<dbReference type="InterPro" id="IPR003819">
    <property type="entry name" value="TauD/TfdA-like"/>
</dbReference>
<dbReference type="SUPFAM" id="SSF51197">
    <property type="entry name" value="Clavaminate synthase-like"/>
    <property type="match status" value="1"/>
</dbReference>
<accession>W3XKZ8</accession>
<keyword evidence="4" id="KW-0223">Dioxygenase</keyword>
<organism evidence="9 10">
    <name type="scientific">Pestalotiopsis fici (strain W106-1 / CGMCC3.15140)</name>
    <dbReference type="NCBI Taxonomy" id="1229662"/>
    <lineage>
        <taxon>Eukaryota</taxon>
        <taxon>Fungi</taxon>
        <taxon>Dikarya</taxon>
        <taxon>Ascomycota</taxon>
        <taxon>Pezizomycotina</taxon>
        <taxon>Sordariomycetes</taxon>
        <taxon>Xylariomycetidae</taxon>
        <taxon>Amphisphaeriales</taxon>
        <taxon>Sporocadaceae</taxon>
        <taxon>Pestalotiopsis</taxon>
    </lineage>
</organism>
<dbReference type="InterPro" id="IPR050411">
    <property type="entry name" value="AlphaKG_dependent_hydroxylases"/>
</dbReference>
<name>W3XKZ8_PESFW</name>
<sequence>MSPALVARALSGFRSTLRTPRGGNGLQRVTVINRTTPSFMRLSTAGTPQDTTPQRRPSSTDRSQNKADTLALPGNGGRIRKYSSIIKDPDAWSVVSGLESNSPITLSNPARPKPLVLNLHALRDACACDKCVDPHSGQKNFGTTDIPEELSVLSSRRLEDASLEVVWENDFITSEHHRSVFPAEQVREWGFPQTAVSHKRTLPHARLWDSESFAATPSRVQYDDWMSDGSRYHEAVAQLHNYGLVFIDGVPKSEESVVGIATRIGHVMETFYGRTWDVRSKPQAENVAYTNTFLGLHQDLLYTADPPRVQFLHCLENSCEGGESIFSDSLRAAKLMELGPSHLFDALQKRKLVYHYNKDGHFYEKRRPVLDRFGYKVYWSPPFQSPHQSMGGHEFITTWVEAAKMFRQFLEDEKWLYEHKLEPGQCVIFDNLRVMHGRRRFDTSAGSRWLKGTYVSSDEWKSKRMTLAKEITEVNGENNPTPRKQARRLKAKHHI</sequence>
<dbReference type="OrthoDB" id="406634at2759"/>
<dbReference type="CDD" id="cd00250">
    <property type="entry name" value="CAS_like"/>
    <property type="match status" value="1"/>
</dbReference>
<proteinExistence type="inferred from homology"/>
<dbReference type="Gene3D" id="3.30.2020.30">
    <property type="match status" value="1"/>
</dbReference>
<gene>
    <name evidence="9" type="ORF">PFICI_04172</name>
</gene>
<feature type="compositionally biased region" description="Polar residues" evidence="7">
    <location>
        <begin position="44"/>
        <end position="62"/>
    </location>
</feature>
<dbReference type="GO" id="GO:0005739">
    <property type="term" value="C:mitochondrion"/>
    <property type="evidence" value="ECO:0007669"/>
    <property type="project" value="TreeGrafter"/>
</dbReference>
<evidence type="ECO:0000313" key="9">
    <source>
        <dbReference type="EMBL" id="ETS86147.1"/>
    </source>
</evidence>
<dbReference type="HOGENOM" id="CLU_021859_0_0_1"/>
<feature type="domain" description="TauD/TfdA-like" evidence="8">
    <location>
        <begin position="214"/>
        <end position="454"/>
    </location>
</feature>
<evidence type="ECO:0000256" key="7">
    <source>
        <dbReference type="SAM" id="MobiDB-lite"/>
    </source>
</evidence>
<keyword evidence="6" id="KW-0408">Iron</keyword>
<dbReference type="PANTHER" id="PTHR10696">
    <property type="entry name" value="GAMMA-BUTYROBETAINE HYDROXYLASE-RELATED"/>
    <property type="match status" value="1"/>
</dbReference>
<dbReference type="PANTHER" id="PTHR10696:SF25">
    <property type="entry name" value="OXIDOREDUCTASE AIM17-RELATED"/>
    <property type="match status" value="1"/>
</dbReference>
<dbReference type="AlphaFoldDB" id="W3XKZ8"/>
<evidence type="ECO:0000256" key="5">
    <source>
        <dbReference type="ARBA" id="ARBA00023002"/>
    </source>
</evidence>
<evidence type="ECO:0000313" key="10">
    <source>
        <dbReference type="Proteomes" id="UP000030651"/>
    </source>
</evidence>
<evidence type="ECO:0000256" key="6">
    <source>
        <dbReference type="ARBA" id="ARBA00023004"/>
    </source>
</evidence>
<keyword evidence="10" id="KW-1185">Reference proteome</keyword>
<evidence type="ECO:0000256" key="4">
    <source>
        <dbReference type="ARBA" id="ARBA00022964"/>
    </source>
</evidence>
<protein>
    <recommendedName>
        <fullName evidence="8">TauD/TfdA-like domain-containing protein</fullName>
    </recommendedName>
</protein>
<dbReference type="Pfam" id="PF02668">
    <property type="entry name" value="TauD"/>
    <property type="match status" value="1"/>
</dbReference>
<dbReference type="KEGG" id="pfy:PFICI_04172"/>
<dbReference type="GO" id="GO:0051213">
    <property type="term" value="F:dioxygenase activity"/>
    <property type="evidence" value="ECO:0007669"/>
    <property type="project" value="UniProtKB-KW"/>
</dbReference>
<feature type="compositionally biased region" description="Basic residues" evidence="7">
    <location>
        <begin position="484"/>
        <end position="495"/>
    </location>
</feature>